<evidence type="ECO:0000259" key="1">
    <source>
        <dbReference type="Pfam" id="PF10469"/>
    </source>
</evidence>
<accession>A0ABN7AYL6</accession>
<protein>
    <submittedName>
        <fullName evidence="2">Activating signal cointegrator 1 complex subunit</fullName>
    </submittedName>
</protein>
<evidence type="ECO:0000313" key="3">
    <source>
        <dbReference type="Proteomes" id="UP001307889"/>
    </source>
</evidence>
<name>A0ABN7AYL6_9HEMI</name>
<dbReference type="Pfam" id="PF10469">
    <property type="entry name" value="AKAP7_NLS"/>
    <property type="match status" value="1"/>
</dbReference>
<keyword evidence="3" id="KW-1185">Reference proteome</keyword>
<dbReference type="PANTHER" id="PTHR13360:SF1">
    <property type="entry name" value="ACTIVATING SIGNAL COINTEGRATOR 1 COMPLEX SUBUNIT 1"/>
    <property type="match status" value="1"/>
</dbReference>
<organism evidence="2 3">
    <name type="scientific">Nesidiocoris tenuis</name>
    <dbReference type="NCBI Taxonomy" id="355587"/>
    <lineage>
        <taxon>Eukaryota</taxon>
        <taxon>Metazoa</taxon>
        <taxon>Ecdysozoa</taxon>
        <taxon>Arthropoda</taxon>
        <taxon>Hexapoda</taxon>
        <taxon>Insecta</taxon>
        <taxon>Pterygota</taxon>
        <taxon>Neoptera</taxon>
        <taxon>Paraneoptera</taxon>
        <taxon>Hemiptera</taxon>
        <taxon>Heteroptera</taxon>
        <taxon>Panheteroptera</taxon>
        <taxon>Cimicomorpha</taxon>
        <taxon>Miridae</taxon>
        <taxon>Dicyphina</taxon>
        <taxon>Nesidiocoris</taxon>
    </lineage>
</organism>
<dbReference type="InterPro" id="IPR009097">
    <property type="entry name" value="Cyclic_Pdiesterase"/>
</dbReference>
<sequence length="216" mass="24708">MKRRYTHFLSIPCNGSNFRQGFSAFKTKVLEENVDGTITESLFQNPAKLHLTLGVMTLSSDEEKKQAVETLSFCKEHVISSVLPDGKLNVRMQGISIFNDNPRKASVLYSHVSNPNDEQMVQRLADGVRRCFMEKGLLSEFEKFTLHVTLMNSYFRSRQMRKMNQTGARTFNASDIIKKFAEYDFGIDEISTVELSSFGNYGEDGYYLPLSKIYFS</sequence>
<evidence type="ECO:0000313" key="2">
    <source>
        <dbReference type="EMBL" id="BES97242.1"/>
    </source>
</evidence>
<gene>
    <name evidence="2" type="ORF">NTJ_10054</name>
</gene>
<proteinExistence type="predicted"/>
<dbReference type="EMBL" id="AP028916">
    <property type="protein sequence ID" value="BES97242.1"/>
    <property type="molecule type" value="Genomic_DNA"/>
</dbReference>
<dbReference type="Gene3D" id="3.90.1140.10">
    <property type="entry name" value="Cyclic phosphodiesterase"/>
    <property type="match status" value="1"/>
</dbReference>
<reference evidence="2 3" key="1">
    <citation type="submission" date="2023-09" db="EMBL/GenBank/DDBJ databases">
        <title>Nesidiocoris tenuis whole genome shotgun sequence.</title>
        <authorList>
            <person name="Shibata T."/>
            <person name="Shimoda M."/>
            <person name="Kobayashi T."/>
            <person name="Uehara T."/>
        </authorList>
    </citation>
    <scope>NUCLEOTIDE SEQUENCE [LARGE SCALE GENOMIC DNA]</scope>
    <source>
        <strain evidence="2 3">Japan</strain>
    </source>
</reference>
<dbReference type="InterPro" id="IPR019510">
    <property type="entry name" value="AKAP7-like_phosphoesterase"/>
</dbReference>
<feature type="domain" description="A-kinase anchor protein 7-like phosphoesterase" evidence="1">
    <location>
        <begin position="5"/>
        <end position="214"/>
    </location>
</feature>
<dbReference type="PANTHER" id="PTHR13360">
    <property type="entry name" value="ACTIVATING SIGNAL COINTEGRATOR 1 COMPLEX SUBUNIT 1"/>
    <property type="match status" value="1"/>
</dbReference>
<dbReference type="InterPro" id="IPR009210">
    <property type="entry name" value="ASCC1"/>
</dbReference>
<dbReference type="SUPFAM" id="SSF55144">
    <property type="entry name" value="LigT-like"/>
    <property type="match status" value="1"/>
</dbReference>
<dbReference type="Proteomes" id="UP001307889">
    <property type="component" value="Chromosome 8"/>
</dbReference>